<dbReference type="RefSeq" id="WP_005997006.1">
    <property type="nucleotide sequence ID" value="NZ_CP018470.1"/>
</dbReference>
<proteinExistence type="predicted"/>
<dbReference type="EMBL" id="JAJIUN010000035">
    <property type="protein sequence ID" value="MCC8622079.1"/>
    <property type="molecule type" value="Genomic_DNA"/>
</dbReference>
<reference evidence="1" key="1">
    <citation type="submission" date="2021-11" db="EMBL/GenBank/DDBJ databases">
        <title>Genome resources and taxonomic validation of 89 Xanthomonas strains.</title>
        <authorList>
            <person name="Tambong J.T."/>
        </authorList>
    </citation>
    <scope>NUCLEOTIDE SEQUENCE</scope>
    <source>
        <strain evidence="1">Bv 5-4A</strain>
    </source>
</reference>
<dbReference type="Proteomes" id="UP001430544">
    <property type="component" value="Unassembled WGS sequence"/>
</dbReference>
<comment type="caution">
    <text evidence="1">The sequence shown here is derived from an EMBL/GenBank/DDBJ whole genome shotgun (WGS) entry which is preliminary data.</text>
</comment>
<dbReference type="GeneID" id="63509541"/>
<keyword evidence="2" id="KW-1185">Reference proteome</keyword>
<sequence length="128" mass="14580">MTLTPPAKLVIDVIHEEAELVFNQQEEAIELEGKIVLSIAIRLLAERHMIRTINNAVFIEAVKKNQTIKLLQEYKRLGLGRLEDVSVLEQVNLMTPENIHLNSFMYEPILDLGIAHLKALYAEVKLLP</sequence>
<evidence type="ECO:0000313" key="1">
    <source>
        <dbReference type="EMBL" id="MCC8622079.1"/>
    </source>
</evidence>
<protein>
    <submittedName>
        <fullName evidence="1">Uncharacterized protein</fullName>
    </submittedName>
</protein>
<accession>A0ABS8L8K2</accession>
<evidence type="ECO:0000313" key="2">
    <source>
        <dbReference type="Proteomes" id="UP001430544"/>
    </source>
</evidence>
<gene>
    <name evidence="1" type="ORF">LN473_08780</name>
</gene>
<organism evidence="1 2">
    <name type="scientific">Xanthomonas vesicatoria</name>
    <dbReference type="NCBI Taxonomy" id="56460"/>
    <lineage>
        <taxon>Bacteria</taxon>
        <taxon>Pseudomonadati</taxon>
        <taxon>Pseudomonadota</taxon>
        <taxon>Gammaproteobacteria</taxon>
        <taxon>Lysobacterales</taxon>
        <taxon>Lysobacteraceae</taxon>
        <taxon>Xanthomonas</taxon>
    </lineage>
</organism>
<name>A0ABS8L8K2_9XANT</name>